<evidence type="ECO:0000256" key="1">
    <source>
        <dbReference type="SAM" id="MobiDB-lite"/>
    </source>
</evidence>
<proteinExistence type="predicted"/>
<gene>
    <name evidence="2" type="ORF">V5O48_014394</name>
</gene>
<dbReference type="EMBL" id="JBAHYK010001545">
    <property type="protein sequence ID" value="KAL0567600.1"/>
    <property type="molecule type" value="Genomic_DNA"/>
</dbReference>
<dbReference type="Proteomes" id="UP001465976">
    <property type="component" value="Unassembled WGS sequence"/>
</dbReference>
<comment type="caution">
    <text evidence="2">The sequence shown here is derived from an EMBL/GenBank/DDBJ whole genome shotgun (WGS) entry which is preliminary data.</text>
</comment>
<evidence type="ECO:0000313" key="3">
    <source>
        <dbReference type="Proteomes" id="UP001465976"/>
    </source>
</evidence>
<feature type="region of interest" description="Disordered" evidence="1">
    <location>
        <begin position="99"/>
        <end position="154"/>
    </location>
</feature>
<keyword evidence="3" id="KW-1185">Reference proteome</keyword>
<sequence length="173" mass="19136">MTRPVRVRLTDETGNSLKKRHTGKYLALQFTNTVKAYKIEKKVLGFTGDNAANNNTMIDALEKKLPDSPCGPSTQGHCLLHIFNLVDKAACQLFTAKAKVKKVESEEDDEEEDGAGTDDEENGEGQGDSDDENSPEDNDDRLLHDKEVDPGCDKQNEEVLEEAAAELEDILKE</sequence>
<name>A0ABR3EXE9_9AGAR</name>
<organism evidence="2 3">
    <name type="scientific">Marasmius crinis-equi</name>
    <dbReference type="NCBI Taxonomy" id="585013"/>
    <lineage>
        <taxon>Eukaryota</taxon>
        <taxon>Fungi</taxon>
        <taxon>Dikarya</taxon>
        <taxon>Basidiomycota</taxon>
        <taxon>Agaricomycotina</taxon>
        <taxon>Agaricomycetes</taxon>
        <taxon>Agaricomycetidae</taxon>
        <taxon>Agaricales</taxon>
        <taxon>Marasmiineae</taxon>
        <taxon>Marasmiaceae</taxon>
        <taxon>Marasmius</taxon>
    </lineage>
</organism>
<evidence type="ECO:0000313" key="2">
    <source>
        <dbReference type="EMBL" id="KAL0567600.1"/>
    </source>
</evidence>
<protein>
    <submittedName>
        <fullName evidence="2">Uncharacterized protein</fullName>
    </submittedName>
</protein>
<feature type="compositionally biased region" description="Basic and acidic residues" evidence="1">
    <location>
        <begin position="140"/>
        <end position="154"/>
    </location>
</feature>
<accession>A0ABR3EXE9</accession>
<feature type="compositionally biased region" description="Acidic residues" evidence="1">
    <location>
        <begin position="105"/>
        <end position="139"/>
    </location>
</feature>
<reference evidence="2 3" key="1">
    <citation type="submission" date="2024-02" db="EMBL/GenBank/DDBJ databases">
        <title>A draft genome for the cacao thread blight pathogen Marasmius crinis-equi.</title>
        <authorList>
            <person name="Cohen S.P."/>
            <person name="Baruah I.K."/>
            <person name="Amoako-Attah I."/>
            <person name="Bukari Y."/>
            <person name="Meinhardt L.W."/>
            <person name="Bailey B.A."/>
        </authorList>
    </citation>
    <scope>NUCLEOTIDE SEQUENCE [LARGE SCALE GENOMIC DNA]</scope>
    <source>
        <strain evidence="2 3">GH-76</strain>
    </source>
</reference>